<evidence type="ECO:0000313" key="9">
    <source>
        <dbReference type="EMBL" id="CAB5057601.1"/>
    </source>
</evidence>
<dbReference type="PANTHER" id="PTHR43344">
    <property type="entry name" value="PHOSPHOSERINE PHOSPHATASE"/>
    <property type="match status" value="1"/>
</dbReference>
<reference evidence="9" key="1">
    <citation type="submission" date="2020-05" db="EMBL/GenBank/DDBJ databases">
        <authorList>
            <person name="Chiriac C."/>
            <person name="Salcher M."/>
            <person name="Ghai R."/>
            <person name="Kavagutti S V."/>
        </authorList>
    </citation>
    <scope>NUCLEOTIDE SEQUENCE</scope>
</reference>
<accession>A0A6J7TVE4</accession>
<dbReference type="NCBIfam" id="TIGR01490">
    <property type="entry name" value="HAD-SF-IB-hyp1"/>
    <property type="match status" value="1"/>
</dbReference>
<dbReference type="AlphaFoldDB" id="A0A6J7TVE4"/>
<organism evidence="9">
    <name type="scientific">freshwater metagenome</name>
    <dbReference type="NCBI Taxonomy" id="449393"/>
    <lineage>
        <taxon>unclassified sequences</taxon>
        <taxon>metagenomes</taxon>
        <taxon>ecological metagenomes</taxon>
    </lineage>
</organism>
<evidence type="ECO:0000313" key="1">
    <source>
        <dbReference type="EMBL" id="CAB4583328.1"/>
    </source>
</evidence>
<dbReference type="EMBL" id="CAFBPL010000001">
    <property type="protein sequence ID" value="CAB5005814.1"/>
    <property type="molecule type" value="Genomic_DNA"/>
</dbReference>
<dbReference type="InterPro" id="IPR036412">
    <property type="entry name" value="HAD-like_sf"/>
</dbReference>
<dbReference type="EMBL" id="CAEZWY010000002">
    <property type="protein sequence ID" value="CAB4661682.1"/>
    <property type="molecule type" value="Genomic_DNA"/>
</dbReference>
<evidence type="ECO:0000313" key="6">
    <source>
        <dbReference type="EMBL" id="CAB4940550.1"/>
    </source>
</evidence>
<dbReference type="EMBL" id="CAFBNI010000017">
    <property type="protein sequence ID" value="CAB4940550.1"/>
    <property type="molecule type" value="Genomic_DNA"/>
</dbReference>
<proteinExistence type="predicted"/>
<dbReference type="Gene3D" id="1.20.1440.100">
    <property type="entry name" value="SG protein - dephosphorylation function"/>
    <property type="match status" value="1"/>
</dbReference>
<evidence type="ECO:0000313" key="5">
    <source>
        <dbReference type="EMBL" id="CAB4796473.1"/>
    </source>
</evidence>
<evidence type="ECO:0000313" key="7">
    <source>
        <dbReference type="EMBL" id="CAB4970117.1"/>
    </source>
</evidence>
<dbReference type="SUPFAM" id="SSF56784">
    <property type="entry name" value="HAD-like"/>
    <property type="match status" value="1"/>
</dbReference>
<evidence type="ECO:0000313" key="3">
    <source>
        <dbReference type="EMBL" id="CAB4735938.1"/>
    </source>
</evidence>
<dbReference type="EMBL" id="CAEZUF010000002">
    <property type="protein sequence ID" value="CAB4583328.1"/>
    <property type="molecule type" value="Genomic_DNA"/>
</dbReference>
<evidence type="ECO:0000313" key="8">
    <source>
        <dbReference type="EMBL" id="CAB5005814.1"/>
    </source>
</evidence>
<dbReference type="EMBL" id="CAEZYX010000011">
    <property type="protein sequence ID" value="CAB4735938.1"/>
    <property type="molecule type" value="Genomic_DNA"/>
</dbReference>
<sequence>MAIIEKKVAFFDVDNTLIKGSTIFFLGRGMYQRGFFSKKDIGAFVLANLRYRMTGTEKPEEIAKFQKAATDFIGGHKVSEIKATGSEIYDEFVSPAIWQGTIDIANEHLKNGEEVWLVTAAPEDMANLIAEKLGLTGALGTKAEVKDGKYTGQLVGNLLHGREKASAIKSLAVEKSFDLKNCFAYSDSHHDLPLLNAVGNPCAINPDAKLRIIAFANGWPVHDFRRLRWVNRFIGPVISRIAGLFAFIKPRLR</sequence>
<dbReference type="EMBL" id="CAFAAE010000001">
    <property type="protein sequence ID" value="CAB4781998.1"/>
    <property type="molecule type" value="Genomic_DNA"/>
</dbReference>
<dbReference type="Gene3D" id="3.40.50.1000">
    <property type="entry name" value="HAD superfamily/HAD-like"/>
    <property type="match status" value="1"/>
</dbReference>
<protein>
    <submittedName>
        <fullName evidence="9">Unannotated protein</fullName>
    </submittedName>
</protein>
<dbReference type="InterPro" id="IPR023214">
    <property type="entry name" value="HAD_sf"/>
</dbReference>
<evidence type="ECO:0000313" key="4">
    <source>
        <dbReference type="EMBL" id="CAB4781998.1"/>
    </source>
</evidence>
<evidence type="ECO:0000313" key="2">
    <source>
        <dbReference type="EMBL" id="CAB4661682.1"/>
    </source>
</evidence>
<dbReference type="EMBL" id="CAFAAT010000002">
    <property type="protein sequence ID" value="CAB4796473.1"/>
    <property type="molecule type" value="Genomic_DNA"/>
</dbReference>
<name>A0A6J7TVE4_9ZZZZ</name>
<dbReference type="EMBL" id="CAFBOI010000001">
    <property type="protein sequence ID" value="CAB4970117.1"/>
    <property type="molecule type" value="Genomic_DNA"/>
</dbReference>
<dbReference type="InterPro" id="IPR050582">
    <property type="entry name" value="HAD-like_SerB"/>
</dbReference>
<gene>
    <name evidence="1" type="ORF">UFOPK1791_00044</name>
    <name evidence="2" type="ORF">UFOPK2312_00031</name>
    <name evidence="3" type="ORF">UFOPK2802_00217</name>
    <name evidence="4" type="ORF">UFOPK2982_00002</name>
    <name evidence="5" type="ORF">UFOPK3083_00057</name>
    <name evidence="6" type="ORF">UFOPK3783_00292</name>
    <name evidence="7" type="ORF">UFOPK3948_00028</name>
    <name evidence="8" type="ORF">UFOPK4113_00009</name>
    <name evidence="9" type="ORF">UFOPK4355_00028</name>
</gene>
<dbReference type="EMBL" id="CAFBQT010000001">
    <property type="protein sequence ID" value="CAB5057601.1"/>
    <property type="molecule type" value="Genomic_DNA"/>
</dbReference>
<dbReference type="PANTHER" id="PTHR43344:SF15">
    <property type="entry name" value="PHOSPHOSERINE PHOSPHATASE SERB1"/>
    <property type="match status" value="1"/>
</dbReference>
<dbReference type="NCBIfam" id="TIGR01488">
    <property type="entry name" value="HAD-SF-IB"/>
    <property type="match status" value="1"/>
</dbReference>
<dbReference type="Pfam" id="PF12710">
    <property type="entry name" value="HAD"/>
    <property type="match status" value="1"/>
</dbReference>
<dbReference type="InterPro" id="IPR006385">
    <property type="entry name" value="HAD_hydro_SerB1"/>
</dbReference>